<comment type="caution">
    <text evidence="1">The sequence shown here is derived from an EMBL/GenBank/DDBJ whole genome shotgun (WGS) entry which is preliminary data.</text>
</comment>
<reference evidence="1" key="1">
    <citation type="journal article" date="2014" name="Int. J. Syst. Evol. Microbiol.">
        <title>Complete genome sequence of Corynebacterium casei LMG S-19264T (=DSM 44701T), isolated from a smear-ripened cheese.</title>
        <authorList>
            <consortium name="US DOE Joint Genome Institute (JGI-PGF)"/>
            <person name="Walter F."/>
            <person name="Albersmeier A."/>
            <person name="Kalinowski J."/>
            <person name="Ruckert C."/>
        </authorList>
    </citation>
    <scope>NUCLEOTIDE SEQUENCE</scope>
    <source>
        <strain evidence="1">CGMCC 4.5737</strain>
    </source>
</reference>
<dbReference type="RefSeq" id="WP_229686184.1">
    <property type="nucleotide sequence ID" value="NZ_BMMK01000006.1"/>
</dbReference>
<dbReference type="PIRSF" id="PIRSF017393">
    <property type="entry name" value="MTase_SAV2177"/>
    <property type="match status" value="1"/>
</dbReference>
<dbReference type="EMBL" id="BMMK01000006">
    <property type="protein sequence ID" value="GGM46865.1"/>
    <property type="molecule type" value="Genomic_DNA"/>
</dbReference>
<dbReference type="Proteomes" id="UP000637578">
    <property type="component" value="Unassembled WGS sequence"/>
</dbReference>
<dbReference type="Gene3D" id="3.40.50.150">
    <property type="entry name" value="Vaccinia Virus protein VP39"/>
    <property type="match status" value="1"/>
</dbReference>
<dbReference type="InterPro" id="IPR006764">
    <property type="entry name" value="SAM_dep_MeTrfase_SAV2177_type"/>
</dbReference>
<accession>A0A8J3FVR3</accession>
<organism evidence="1 2">
    <name type="scientific">Longimycelium tulufanense</name>
    <dbReference type="NCBI Taxonomy" id="907463"/>
    <lineage>
        <taxon>Bacteria</taxon>
        <taxon>Bacillati</taxon>
        <taxon>Actinomycetota</taxon>
        <taxon>Actinomycetes</taxon>
        <taxon>Pseudonocardiales</taxon>
        <taxon>Pseudonocardiaceae</taxon>
        <taxon>Longimycelium</taxon>
    </lineage>
</organism>
<reference evidence="1" key="2">
    <citation type="submission" date="2020-09" db="EMBL/GenBank/DDBJ databases">
        <authorList>
            <person name="Sun Q."/>
            <person name="Zhou Y."/>
        </authorList>
    </citation>
    <scope>NUCLEOTIDE SEQUENCE</scope>
    <source>
        <strain evidence="1">CGMCC 4.5737</strain>
    </source>
</reference>
<dbReference type="SUPFAM" id="SSF53335">
    <property type="entry name" value="S-adenosyl-L-methionine-dependent methyltransferases"/>
    <property type="match status" value="1"/>
</dbReference>
<proteinExistence type="predicted"/>
<dbReference type="AlphaFoldDB" id="A0A8J3FVR3"/>
<dbReference type="CDD" id="cd02440">
    <property type="entry name" value="AdoMet_MTases"/>
    <property type="match status" value="1"/>
</dbReference>
<sequence>MTGMGGRQPVEPSALEWDRPSAARVYDYYLGGSHNFAIDRAAAEEALRAVPDLPQMTRANRAFLRRAVRYCVDRGIRQFLDIGSGLPTVGPVHEIAPEANVVYVDSDPVVVAHSRAMLGATDRIAVLRADVRDAGHVLSSPEVGVLIDLDRPLAVLMVGLLHFLSDSDDPAGVVARYRDAAASGSHLVLSHATADGFAEPWATTARVWGLALRSHAEVTRLFAGYELLSPGVVHLSEWRPDTPQDVDKRPERYTGYAGVGRKV</sequence>
<protein>
    <recommendedName>
        <fullName evidence="3">S-adenosyl methyltransferase</fullName>
    </recommendedName>
</protein>
<evidence type="ECO:0000313" key="1">
    <source>
        <dbReference type="EMBL" id="GGM46865.1"/>
    </source>
</evidence>
<name>A0A8J3FVR3_9PSEU</name>
<gene>
    <name evidence="1" type="ORF">GCM10012275_17380</name>
</gene>
<evidence type="ECO:0000313" key="2">
    <source>
        <dbReference type="Proteomes" id="UP000637578"/>
    </source>
</evidence>
<dbReference type="Pfam" id="PF04672">
    <property type="entry name" value="Methyltransf_19"/>
    <property type="match status" value="1"/>
</dbReference>
<evidence type="ECO:0008006" key="3">
    <source>
        <dbReference type="Google" id="ProtNLM"/>
    </source>
</evidence>
<dbReference type="InterPro" id="IPR029063">
    <property type="entry name" value="SAM-dependent_MTases_sf"/>
</dbReference>
<keyword evidence="2" id="KW-1185">Reference proteome</keyword>